<dbReference type="GO" id="GO:0016740">
    <property type="term" value="F:transferase activity"/>
    <property type="evidence" value="ECO:0007669"/>
    <property type="project" value="UniProtKB-KW"/>
</dbReference>
<dbReference type="GO" id="GO:0050566">
    <property type="term" value="F:asparaginyl-tRNA synthase (glutamine-hydrolyzing) activity"/>
    <property type="evidence" value="ECO:0007669"/>
    <property type="project" value="RHEA"/>
</dbReference>
<dbReference type="eggNOG" id="COG0721">
    <property type="taxonomic scope" value="Bacteria"/>
</dbReference>
<dbReference type="AlphaFoldDB" id="D1CDH6"/>
<comment type="catalytic activity">
    <reaction evidence="1">
        <text>L-glutamyl-tRNA(Gln) + L-glutamine + ATP + H2O = L-glutaminyl-tRNA(Gln) + L-glutamate + ADP + phosphate + H(+)</text>
        <dbReference type="Rhea" id="RHEA:17521"/>
        <dbReference type="Rhea" id="RHEA-COMP:9681"/>
        <dbReference type="Rhea" id="RHEA-COMP:9684"/>
        <dbReference type="ChEBI" id="CHEBI:15377"/>
        <dbReference type="ChEBI" id="CHEBI:15378"/>
        <dbReference type="ChEBI" id="CHEBI:29985"/>
        <dbReference type="ChEBI" id="CHEBI:30616"/>
        <dbReference type="ChEBI" id="CHEBI:43474"/>
        <dbReference type="ChEBI" id="CHEBI:58359"/>
        <dbReference type="ChEBI" id="CHEBI:78520"/>
        <dbReference type="ChEBI" id="CHEBI:78521"/>
        <dbReference type="ChEBI" id="CHEBI:456216"/>
    </reaction>
</comment>
<dbReference type="EMBL" id="CP001825">
    <property type="protein sequence ID" value="ACZ40982.1"/>
    <property type="molecule type" value="Genomic_DNA"/>
</dbReference>
<dbReference type="GO" id="GO:0005524">
    <property type="term" value="F:ATP binding"/>
    <property type="evidence" value="ECO:0007669"/>
    <property type="project" value="UniProtKB-KW"/>
</dbReference>
<evidence type="ECO:0000313" key="2">
    <source>
        <dbReference type="EMBL" id="ACZ40982.1"/>
    </source>
</evidence>
<dbReference type="InterPro" id="IPR003837">
    <property type="entry name" value="GatC"/>
</dbReference>
<dbReference type="InterPro" id="IPR036113">
    <property type="entry name" value="Asp/Glu-ADT_sf_sub_c"/>
</dbReference>
<dbReference type="NCBIfam" id="TIGR00135">
    <property type="entry name" value="gatC"/>
    <property type="match status" value="1"/>
</dbReference>
<dbReference type="Pfam" id="PF02686">
    <property type="entry name" value="GatC"/>
    <property type="match status" value="1"/>
</dbReference>
<keyword evidence="3" id="KW-1185">Reference proteome</keyword>
<dbReference type="GO" id="GO:0050567">
    <property type="term" value="F:glutaminyl-tRNA synthase (glutamine-hydrolyzing) activity"/>
    <property type="evidence" value="ECO:0007669"/>
    <property type="project" value="UniProtKB-UniRule"/>
</dbReference>
<comment type="catalytic activity">
    <reaction evidence="1">
        <text>L-aspartyl-tRNA(Asn) + L-glutamine + ATP + H2O = L-asparaginyl-tRNA(Asn) + L-glutamate + ADP + phosphate + 2 H(+)</text>
        <dbReference type="Rhea" id="RHEA:14513"/>
        <dbReference type="Rhea" id="RHEA-COMP:9674"/>
        <dbReference type="Rhea" id="RHEA-COMP:9677"/>
        <dbReference type="ChEBI" id="CHEBI:15377"/>
        <dbReference type="ChEBI" id="CHEBI:15378"/>
        <dbReference type="ChEBI" id="CHEBI:29985"/>
        <dbReference type="ChEBI" id="CHEBI:30616"/>
        <dbReference type="ChEBI" id="CHEBI:43474"/>
        <dbReference type="ChEBI" id="CHEBI:58359"/>
        <dbReference type="ChEBI" id="CHEBI:78515"/>
        <dbReference type="ChEBI" id="CHEBI:78516"/>
        <dbReference type="ChEBI" id="CHEBI:456216"/>
    </reaction>
</comment>
<comment type="subunit">
    <text evidence="1">Heterotrimer of A, B and C subunits.</text>
</comment>
<keyword evidence="1" id="KW-0547">Nucleotide-binding</keyword>
<proteinExistence type="inferred from homology"/>
<dbReference type="HOGENOM" id="CLU_105899_1_2_0"/>
<dbReference type="Gene3D" id="1.10.20.60">
    <property type="entry name" value="Glu-tRNAGln amidotransferase C subunit, N-terminal domain"/>
    <property type="match status" value="1"/>
</dbReference>
<evidence type="ECO:0000313" key="3">
    <source>
        <dbReference type="Proteomes" id="UP000000323"/>
    </source>
</evidence>
<protein>
    <recommendedName>
        <fullName evidence="1">Aspartyl/glutamyl-tRNA(Asn/Gln) amidotransferase subunit C</fullName>
        <shortName evidence="1">Asp/Glu-ADT subunit C</shortName>
        <ecNumber evidence="1">6.3.5.-</ecNumber>
    </recommendedName>
</protein>
<dbReference type="STRING" id="525904.Tter_0059"/>
<keyword evidence="1" id="KW-0436">Ligase</keyword>
<gene>
    <name evidence="1" type="primary">gatC</name>
    <name evidence="2" type="ordered locus">Tter_0059</name>
</gene>
<dbReference type="RefSeq" id="WP_012874017.1">
    <property type="nucleotide sequence ID" value="NC_013525.1"/>
</dbReference>
<accession>D1CDH6</accession>
<dbReference type="OrthoDB" id="9813938at2"/>
<keyword evidence="1" id="KW-0648">Protein biosynthesis</keyword>
<reference evidence="3" key="1">
    <citation type="journal article" date="2010" name="Stand. Genomic Sci.">
        <title>Complete genome sequence of 'Thermobaculum terrenum' type strain (YNP1).</title>
        <authorList>
            <person name="Kiss H."/>
            <person name="Cleland D."/>
            <person name="Lapidus A."/>
            <person name="Lucas S."/>
            <person name="Glavina Del Rio T."/>
            <person name="Nolan M."/>
            <person name="Tice H."/>
            <person name="Han C."/>
            <person name="Goodwin L."/>
            <person name="Pitluck S."/>
            <person name="Liolios K."/>
            <person name="Ivanova N."/>
            <person name="Mavromatis K."/>
            <person name="Ovchinnikova G."/>
            <person name="Pati A."/>
            <person name="Chen A."/>
            <person name="Palaniappan K."/>
            <person name="Land M."/>
            <person name="Hauser L."/>
            <person name="Chang Y."/>
            <person name="Jeffries C."/>
            <person name="Lu M."/>
            <person name="Brettin T."/>
            <person name="Detter J."/>
            <person name="Goker M."/>
            <person name="Tindall B."/>
            <person name="Beck B."/>
            <person name="McDermott T."/>
            <person name="Woyke T."/>
            <person name="Bristow J."/>
            <person name="Eisen J."/>
            <person name="Markowitz V."/>
            <person name="Hugenholtz P."/>
            <person name="Kyrpides N."/>
            <person name="Klenk H."/>
            <person name="Cheng J."/>
        </authorList>
    </citation>
    <scope>NUCLEOTIDE SEQUENCE [LARGE SCALE GENOMIC DNA]</scope>
    <source>
        <strain evidence="3">ATCC BAA-798 / YNP1</strain>
    </source>
</reference>
<dbReference type="EC" id="6.3.5.-" evidence="1"/>
<dbReference type="KEGG" id="ttr:Tter_0059"/>
<dbReference type="HAMAP" id="MF_00122">
    <property type="entry name" value="GatC"/>
    <property type="match status" value="1"/>
</dbReference>
<keyword evidence="2" id="KW-0808">Transferase</keyword>
<name>D1CDH6_THET1</name>
<dbReference type="GO" id="GO:0006450">
    <property type="term" value="P:regulation of translational fidelity"/>
    <property type="evidence" value="ECO:0007669"/>
    <property type="project" value="InterPro"/>
</dbReference>
<comment type="function">
    <text evidence="1">Allows the formation of correctly charged Asn-tRNA(Asn) or Gln-tRNA(Gln) through the transamidation of misacylated Asp-tRNA(Asn) or Glu-tRNA(Gln) in organisms which lack either or both of asparaginyl-tRNA or glutaminyl-tRNA synthetases. The reaction takes place in the presence of glutamine and ATP through an activated phospho-Asp-tRNA(Asn) or phospho-Glu-tRNA(Gln).</text>
</comment>
<dbReference type="PANTHER" id="PTHR15004:SF0">
    <property type="entry name" value="GLUTAMYL-TRNA(GLN) AMIDOTRANSFERASE SUBUNIT C, MITOCHONDRIAL"/>
    <property type="match status" value="1"/>
</dbReference>
<sequence>MGLSSEQVLHISRLARLGLTDAEVELFRDQLSSIIEHVNKLSELDTEAIPPTAQVIELLDVFAKDEPSTSYSTDEMLANAPEKEENCFKVITVLGYET</sequence>
<evidence type="ECO:0000256" key="1">
    <source>
        <dbReference type="HAMAP-Rule" id="MF_00122"/>
    </source>
</evidence>
<dbReference type="SUPFAM" id="SSF141000">
    <property type="entry name" value="Glu-tRNAGln amidotransferase C subunit"/>
    <property type="match status" value="1"/>
</dbReference>
<keyword evidence="1" id="KW-0067">ATP-binding</keyword>
<dbReference type="GO" id="GO:0006412">
    <property type="term" value="P:translation"/>
    <property type="evidence" value="ECO:0007669"/>
    <property type="project" value="UniProtKB-UniRule"/>
</dbReference>
<dbReference type="Proteomes" id="UP000000323">
    <property type="component" value="Chromosome 1"/>
</dbReference>
<dbReference type="PANTHER" id="PTHR15004">
    <property type="entry name" value="GLUTAMYL-TRNA(GLN) AMIDOTRANSFERASE SUBUNIT C, MITOCHONDRIAL"/>
    <property type="match status" value="1"/>
</dbReference>
<comment type="similarity">
    <text evidence="1">Belongs to the GatC family.</text>
</comment>
<organism evidence="2 3">
    <name type="scientific">Thermobaculum terrenum (strain ATCC BAA-798 / CCMEE 7001 / YNP1)</name>
    <dbReference type="NCBI Taxonomy" id="525904"/>
    <lineage>
        <taxon>Bacteria</taxon>
        <taxon>Bacillati</taxon>
        <taxon>Chloroflexota</taxon>
        <taxon>Chloroflexia</taxon>
        <taxon>Candidatus Thermobaculales</taxon>
        <taxon>Candidatus Thermobaculaceae</taxon>
        <taxon>Thermobaculum</taxon>
    </lineage>
</organism>
<dbReference type="GO" id="GO:0070681">
    <property type="term" value="P:glutaminyl-tRNAGln biosynthesis via transamidation"/>
    <property type="evidence" value="ECO:0007669"/>
    <property type="project" value="TreeGrafter"/>
</dbReference>